<feature type="transmembrane region" description="Helical" evidence="1">
    <location>
        <begin position="367"/>
        <end position="388"/>
    </location>
</feature>
<accession>A0A4R2PVZ5</accession>
<name>A0A4R2PVZ5_9RHOB</name>
<evidence type="ECO:0000256" key="1">
    <source>
        <dbReference type="SAM" id="Phobius"/>
    </source>
</evidence>
<proteinExistence type="predicted"/>
<feature type="transmembrane region" description="Helical" evidence="1">
    <location>
        <begin position="109"/>
        <end position="128"/>
    </location>
</feature>
<protein>
    <recommendedName>
        <fullName evidence="4">O-antigen ligase-like membrane protein</fullName>
    </recommendedName>
</protein>
<feature type="transmembrane region" description="Helical" evidence="1">
    <location>
        <begin position="274"/>
        <end position="292"/>
    </location>
</feature>
<feature type="transmembrane region" description="Helical" evidence="1">
    <location>
        <begin position="332"/>
        <end position="355"/>
    </location>
</feature>
<feature type="transmembrane region" description="Helical" evidence="1">
    <location>
        <begin position="85"/>
        <end position="103"/>
    </location>
</feature>
<feature type="transmembrane region" description="Helical" evidence="1">
    <location>
        <begin position="245"/>
        <end position="262"/>
    </location>
</feature>
<feature type="transmembrane region" description="Helical" evidence="1">
    <location>
        <begin position="140"/>
        <end position="161"/>
    </location>
</feature>
<keyword evidence="1" id="KW-0812">Transmembrane</keyword>
<keyword evidence="1" id="KW-0472">Membrane</keyword>
<sequence length="445" mass="48817">MTSVVRDRAELLAVRSQAKREANRRLVVRATFLLFFVFLIEGSLRKWFLPGLSGVLTLLRDPLALALYAYALANGFFWKRGVAKLWLFFAVLTSTIGLLQYLLNGLGVAGWLLGVRTYWLYMPLALVIAATYQREDISRFLRIVLIVAIPYAILVAMQYSAPPVAVINWGVAGDNEGAVGLGDGLVRPFGLFTYTAPNVLYTAFSLAAFIAYYLAASLGKKQTLFLVAVAVAVGTMLVLTGSRTIYFLAAAIFGLASVGILGARPTVRAFRRMFGILLFIGLAGVLFVWVFSDMFAAMQDRFERASNAEGGLWNRIYYNSFSFLGSENESELLGYGIGAGAPGVTSFFGLRPLFLGESDTRRNINELGLFIGPLFLLLRFATAGWIAWLSVRLAARREYAALPIAGLVAVSFAFGQLTSSTTEAYMLWLAFGLVVALRHSLIRET</sequence>
<keyword evidence="3" id="KW-1185">Reference proteome</keyword>
<gene>
    <name evidence="2" type="ORF">EV662_11375</name>
</gene>
<feature type="transmembrane region" description="Helical" evidence="1">
    <location>
        <begin position="400"/>
        <end position="417"/>
    </location>
</feature>
<evidence type="ECO:0000313" key="2">
    <source>
        <dbReference type="EMBL" id="TCP39298.1"/>
    </source>
</evidence>
<evidence type="ECO:0008006" key="4">
    <source>
        <dbReference type="Google" id="ProtNLM"/>
    </source>
</evidence>
<feature type="transmembrane region" description="Helical" evidence="1">
    <location>
        <begin position="26"/>
        <end position="44"/>
    </location>
</feature>
<dbReference type="OrthoDB" id="8957526at2"/>
<reference evidence="2 3" key="1">
    <citation type="submission" date="2019-03" db="EMBL/GenBank/DDBJ databases">
        <title>Genomic Encyclopedia of Type Strains, Phase IV (KMG-IV): sequencing the most valuable type-strain genomes for metagenomic binning, comparative biology and taxonomic classification.</title>
        <authorList>
            <person name="Goeker M."/>
        </authorList>
    </citation>
    <scope>NUCLEOTIDE SEQUENCE [LARGE SCALE GENOMIC DNA]</scope>
    <source>
        <strain evidence="2 3">DSM 18063</strain>
    </source>
</reference>
<feature type="transmembrane region" description="Helical" evidence="1">
    <location>
        <begin position="50"/>
        <end position="73"/>
    </location>
</feature>
<dbReference type="EMBL" id="SLXP01000013">
    <property type="protein sequence ID" value="TCP39298.1"/>
    <property type="molecule type" value="Genomic_DNA"/>
</dbReference>
<keyword evidence="1" id="KW-1133">Transmembrane helix</keyword>
<dbReference type="Proteomes" id="UP000294835">
    <property type="component" value="Unassembled WGS sequence"/>
</dbReference>
<feature type="transmembrane region" description="Helical" evidence="1">
    <location>
        <begin position="223"/>
        <end position="239"/>
    </location>
</feature>
<dbReference type="AlphaFoldDB" id="A0A4R2PVZ5"/>
<dbReference type="RefSeq" id="WP_132464866.1">
    <property type="nucleotide sequence ID" value="NZ_SLXP01000013.1"/>
</dbReference>
<feature type="transmembrane region" description="Helical" evidence="1">
    <location>
        <begin position="199"/>
        <end position="216"/>
    </location>
</feature>
<organism evidence="2 3">
    <name type="scientific">Rhodovulum marinum</name>
    <dbReference type="NCBI Taxonomy" id="320662"/>
    <lineage>
        <taxon>Bacteria</taxon>
        <taxon>Pseudomonadati</taxon>
        <taxon>Pseudomonadota</taxon>
        <taxon>Alphaproteobacteria</taxon>
        <taxon>Rhodobacterales</taxon>
        <taxon>Paracoccaceae</taxon>
        <taxon>Rhodovulum</taxon>
    </lineage>
</organism>
<comment type="caution">
    <text evidence="2">The sequence shown here is derived from an EMBL/GenBank/DDBJ whole genome shotgun (WGS) entry which is preliminary data.</text>
</comment>
<evidence type="ECO:0000313" key="3">
    <source>
        <dbReference type="Proteomes" id="UP000294835"/>
    </source>
</evidence>
<feature type="transmembrane region" description="Helical" evidence="1">
    <location>
        <begin position="424"/>
        <end position="442"/>
    </location>
</feature>